<reference evidence="2 3" key="1">
    <citation type="journal article" date="2013" name="Nat. Commun.">
        <title>The evolution and pathogenic mechanisms of the rice sheath blight pathogen.</title>
        <authorList>
            <person name="Zheng A."/>
            <person name="Lin R."/>
            <person name="Xu L."/>
            <person name="Qin P."/>
            <person name="Tang C."/>
            <person name="Ai P."/>
            <person name="Zhang D."/>
            <person name="Liu Y."/>
            <person name="Sun Z."/>
            <person name="Feng H."/>
            <person name="Wang Y."/>
            <person name="Chen Y."/>
            <person name="Liang X."/>
            <person name="Fu R."/>
            <person name="Li Q."/>
            <person name="Zhang J."/>
            <person name="Yu X."/>
            <person name="Xie Z."/>
            <person name="Ding L."/>
            <person name="Guan P."/>
            <person name="Tang J."/>
            <person name="Liang Y."/>
            <person name="Wang S."/>
            <person name="Deng Q."/>
            <person name="Li S."/>
            <person name="Zhu J."/>
            <person name="Wang L."/>
            <person name="Liu H."/>
            <person name="Li P."/>
        </authorList>
    </citation>
    <scope>NUCLEOTIDE SEQUENCE [LARGE SCALE GENOMIC DNA]</scope>
    <source>
        <strain evidence="3">AG-1 IA</strain>
    </source>
</reference>
<gene>
    <name evidence="2" type="ORF">AG1IA_08792</name>
</gene>
<accession>L8WG65</accession>
<evidence type="ECO:0000313" key="3">
    <source>
        <dbReference type="Proteomes" id="UP000011668"/>
    </source>
</evidence>
<evidence type="ECO:0000313" key="2">
    <source>
        <dbReference type="EMBL" id="ELU37181.1"/>
    </source>
</evidence>
<keyword evidence="3" id="KW-1185">Reference proteome</keyword>
<proteinExistence type="predicted"/>
<feature type="transmembrane region" description="Helical" evidence="1">
    <location>
        <begin position="26"/>
        <end position="45"/>
    </location>
</feature>
<keyword evidence="1" id="KW-0812">Transmembrane</keyword>
<dbReference type="AlphaFoldDB" id="L8WG65"/>
<keyword evidence="1" id="KW-0472">Membrane</keyword>
<comment type="caution">
    <text evidence="2">The sequence shown here is derived from an EMBL/GenBank/DDBJ whole genome shotgun (WGS) entry which is preliminary data.</text>
</comment>
<protein>
    <submittedName>
        <fullName evidence="2">Uncharacterized protein</fullName>
    </submittedName>
</protein>
<dbReference type="EMBL" id="AFRT01002817">
    <property type="protein sequence ID" value="ELU37181.1"/>
    <property type="molecule type" value="Genomic_DNA"/>
</dbReference>
<name>L8WG65_THACA</name>
<evidence type="ECO:0000256" key="1">
    <source>
        <dbReference type="SAM" id="Phobius"/>
    </source>
</evidence>
<dbReference type="HOGENOM" id="CLU_2924328_0_0_1"/>
<sequence length="61" mass="7543">MGPSPELRQRREFWLRRQKEAKVRRYLVRVLFKLSSFKYFGWIIYSRLNAVGKRKLSRNLL</sequence>
<dbReference type="Proteomes" id="UP000011668">
    <property type="component" value="Unassembled WGS sequence"/>
</dbReference>
<keyword evidence="1" id="KW-1133">Transmembrane helix</keyword>
<organism evidence="2 3">
    <name type="scientific">Thanatephorus cucumeris (strain AG1-IA)</name>
    <name type="common">Rice sheath blight fungus</name>
    <name type="synonym">Rhizoctonia solani</name>
    <dbReference type="NCBI Taxonomy" id="983506"/>
    <lineage>
        <taxon>Eukaryota</taxon>
        <taxon>Fungi</taxon>
        <taxon>Dikarya</taxon>
        <taxon>Basidiomycota</taxon>
        <taxon>Agaricomycotina</taxon>
        <taxon>Agaricomycetes</taxon>
        <taxon>Cantharellales</taxon>
        <taxon>Ceratobasidiaceae</taxon>
        <taxon>Rhizoctonia</taxon>
        <taxon>Rhizoctonia solani AG-1</taxon>
    </lineage>
</organism>